<keyword evidence="2" id="KW-1185">Reference proteome</keyword>
<dbReference type="AlphaFoldDB" id="A0A4Y2P796"/>
<organism evidence="1 2">
    <name type="scientific">Araneus ventricosus</name>
    <name type="common">Orbweaver spider</name>
    <name type="synonym">Epeira ventricosa</name>
    <dbReference type="NCBI Taxonomy" id="182803"/>
    <lineage>
        <taxon>Eukaryota</taxon>
        <taxon>Metazoa</taxon>
        <taxon>Ecdysozoa</taxon>
        <taxon>Arthropoda</taxon>
        <taxon>Chelicerata</taxon>
        <taxon>Arachnida</taxon>
        <taxon>Araneae</taxon>
        <taxon>Araneomorphae</taxon>
        <taxon>Entelegynae</taxon>
        <taxon>Araneoidea</taxon>
        <taxon>Araneidae</taxon>
        <taxon>Araneus</taxon>
    </lineage>
</organism>
<dbReference type="EMBL" id="BGPR01212871">
    <property type="protein sequence ID" value="GBN45896.1"/>
    <property type="molecule type" value="Genomic_DNA"/>
</dbReference>
<accession>A0A4Y2P796</accession>
<evidence type="ECO:0000313" key="1">
    <source>
        <dbReference type="EMBL" id="GBN45896.1"/>
    </source>
</evidence>
<evidence type="ECO:0000313" key="2">
    <source>
        <dbReference type="Proteomes" id="UP000499080"/>
    </source>
</evidence>
<gene>
    <name evidence="1" type="ORF">AVEN_61764_1</name>
</gene>
<reference evidence="1 2" key="1">
    <citation type="journal article" date="2019" name="Sci. Rep.">
        <title>Orb-weaving spider Araneus ventricosus genome elucidates the spidroin gene catalogue.</title>
        <authorList>
            <person name="Kono N."/>
            <person name="Nakamura H."/>
            <person name="Ohtoshi R."/>
            <person name="Moran D.A.P."/>
            <person name="Shinohara A."/>
            <person name="Yoshida Y."/>
            <person name="Fujiwara M."/>
            <person name="Mori M."/>
            <person name="Tomita M."/>
            <person name="Arakawa K."/>
        </authorList>
    </citation>
    <scope>NUCLEOTIDE SEQUENCE [LARGE SCALE GENOMIC DNA]</scope>
</reference>
<name>A0A4Y2P796_ARAVE</name>
<comment type="caution">
    <text evidence="1">The sequence shown here is derived from an EMBL/GenBank/DDBJ whole genome shotgun (WGS) entry which is preliminary data.</text>
</comment>
<dbReference type="Proteomes" id="UP000499080">
    <property type="component" value="Unassembled WGS sequence"/>
</dbReference>
<feature type="non-terminal residue" evidence="1">
    <location>
        <position position="67"/>
    </location>
</feature>
<protein>
    <submittedName>
        <fullName evidence="1">Uncharacterized protein</fullName>
    </submittedName>
</protein>
<proteinExistence type="predicted"/>
<sequence>MSRKGLSSFRCPEKGSMERNTFCSEHFTLTSFRTEFALLLRKTSGSGLPETFSHTTSNVEWVNTQWI</sequence>